<protein>
    <submittedName>
        <fullName evidence="1">Uncharacterized protein</fullName>
    </submittedName>
</protein>
<dbReference type="Proteomes" id="UP000053660">
    <property type="component" value="Unassembled WGS sequence"/>
</dbReference>
<dbReference type="OrthoDB" id="17530at2759"/>
<organism evidence="1 2">
    <name type="scientific">Oesophagostomum dentatum</name>
    <name type="common">Nodular worm</name>
    <dbReference type="NCBI Taxonomy" id="61180"/>
    <lineage>
        <taxon>Eukaryota</taxon>
        <taxon>Metazoa</taxon>
        <taxon>Ecdysozoa</taxon>
        <taxon>Nematoda</taxon>
        <taxon>Chromadorea</taxon>
        <taxon>Rhabditida</taxon>
        <taxon>Rhabditina</taxon>
        <taxon>Rhabditomorpha</taxon>
        <taxon>Strongyloidea</taxon>
        <taxon>Strongylidae</taxon>
        <taxon>Oesophagostomum</taxon>
    </lineage>
</organism>
<reference evidence="1 2" key="1">
    <citation type="submission" date="2014-03" db="EMBL/GenBank/DDBJ databases">
        <title>Draft genome of the hookworm Oesophagostomum dentatum.</title>
        <authorList>
            <person name="Mitreva M."/>
        </authorList>
    </citation>
    <scope>NUCLEOTIDE SEQUENCE [LARGE SCALE GENOMIC DNA]</scope>
    <source>
        <strain evidence="1 2">OD-Hann</strain>
    </source>
</reference>
<keyword evidence="2" id="KW-1185">Reference proteome</keyword>
<dbReference type="EMBL" id="KN592123">
    <property type="protein sequence ID" value="KHJ81242.1"/>
    <property type="molecule type" value="Genomic_DNA"/>
</dbReference>
<sequence length="121" mass="13734">MYVTRRLLRSLSLRQSRQFFRKTETAQELTQGLFGESQLKAASSFADLNKRVRADCADIVKQIEAGNNKRTTVKLFDDLSNTICKAADLVECVRQLHSDPEYTEAAKQSASDFCELVERLV</sequence>
<accession>A0A0B1SCI4</accession>
<name>A0A0B1SCI4_OESDE</name>
<gene>
    <name evidence="1" type="ORF">OESDEN_19072</name>
</gene>
<dbReference type="AlphaFoldDB" id="A0A0B1SCI4"/>
<proteinExistence type="predicted"/>
<evidence type="ECO:0000313" key="1">
    <source>
        <dbReference type="EMBL" id="KHJ81242.1"/>
    </source>
</evidence>
<evidence type="ECO:0000313" key="2">
    <source>
        <dbReference type="Proteomes" id="UP000053660"/>
    </source>
</evidence>